<evidence type="ECO:0000256" key="3">
    <source>
        <dbReference type="SAM" id="SignalP"/>
    </source>
</evidence>
<evidence type="ECO:0008006" key="6">
    <source>
        <dbReference type="Google" id="ProtNLM"/>
    </source>
</evidence>
<dbReference type="Proteomes" id="UP001519332">
    <property type="component" value="Unassembled WGS sequence"/>
</dbReference>
<dbReference type="RefSeq" id="WP_209642676.1">
    <property type="nucleotide sequence ID" value="NZ_JAGINW010000001.1"/>
</dbReference>
<sequence length="1282" mass="135007">MARRPAWQALLLLVVLSVFAAGAVQPVVAAPANLTAAEEPPGPRPIPKTPYPGWDGQSGVGEPLNQQLRWLVMENAEKSEDFEIRDVALAALAENTNAAFRRFLVTDRPAAAARAKTRREATARQNRATIEALDGTGGPVFNAEVDRVLAGTDYDREIFLLYGKTIATERDDRARRAAEARADELRARVTVLAATAGPDVQRAAQEALAAGDAAIAAFLNGGYLDAAKRDAVAREQYLKDLEERTKAAEKLSEVAKRAARASEARKNLLIAHGQGVRALQRSANAMVSASNAARQAAQILAANEAGGHHSPESFRPAQEEVNRQLGYARAAATDARNAAVAAKTQADILIEIELPYGADWARMAEGMGAAARAAELATETAQQAIVATMATDAARDDQAKAEARAEQARRWRTHGEEHARATAALAEAARLHEVAGKDAANRTRSARESAQQAERLASFHADEARRQMETAEREQAQAAECRRTAEAERAKAEQYRRQAEAEAVTARNARAEAERKASIAAEYERRAVAQERISADALAATLREERNAEIARDHALAAEREKDIAEAKAQMYEHAEAYARGTEHEAAAHAAAVQARADARGASAAAFDARNAANAANGAAARSREYAILADGAAARARAAAQEASLHAARASEAASNAESAAAQTHYAATKANAAAADATAAEAQAAHHSREATRLAELATVQATAAALASDRSRDEADAANHEAVSAVTQSALAGRAALGARFSSAAILEPTNTAIIVVAPFTGSDLDADWIAEVARQAQGVGEQQAKAAQDRANEARDAAILAQWAADQAEGDAKAAYQASANAAKSAANAQQSAANAQKSAADAAVDGAKAREAAAAANRHDAAAHESAARARRAANQANEDAAIAGRSADQAAQDAIAANAAAQQAERDAAAANTAAEAAERSAAAAQAAAEQAQRNADAATASMERARQTGIEIQQALDRLEQQRLQQEAERRKSEAQQIASCVPGITSDDVELMESTDEGVAALGEYREIMQGCANGGSVTSFLFSIGAEVLLEVIGWRDLERCFGDGDVAACIWTIINVLSFAVIVIKAIPIANAIVKVVANIGKYLAKSERIKNILAKFTIVLEKLRKVCPIRGAASAAAWLSPCDLLPNKASPEEIAEELAAARRLGVSPIKGRTPEFDALVESEVPIKWAVLKDGTVRVIPKFKNGEELKHTVLGGGDSVASAGECVIRKKPDGSYEGVSLDLNSGHHQPPRQGSLGRKYWEIGRNAFIDIGILFSRMPSRAGAQSPVGTVK</sequence>
<feature type="coiled-coil region" evidence="1">
    <location>
        <begin position="461"/>
        <end position="526"/>
    </location>
</feature>
<gene>
    <name evidence="4" type="ORF">JOF56_005868</name>
</gene>
<dbReference type="EMBL" id="JAGINW010000001">
    <property type="protein sequence ID" value="MBP2325483.1"/>
    <property type="molecule type" value="Genomic_DNA"/>
</dbReference>
<comment type="caution">
    <text evidence="4">The sequence shown here is derived from an EMBL/GenBank/DDBJ whole genome shotgun (WGS) entry which is preliminary data.</text>
</comment>
<feature type="signal peptide" evidence="3">
    <location>
        <begin position="1"/>
        <end position="20"/>
    </location>
</feature>
<evidence type="ECO:0000313" key="5">
    <source>
        <dbReference type="Proteomes" id="UP001519332"/>
    </source>
</evidence>
<feature type="compositionally biased region" description="Low complexity" evidence="2">
    <location>
        <begin position="878"/>
        <end position="891"/>
    </location>
</feature>
<feature type="compositionally biased region" description="Low complexity" evidence="2">
    <location>
        <begin position="931"/>
        <end position="948"/>
    </location>
</feature>
<evidence type="ECO:0000256" key="2">
    <source>
        <dbReference type="SAM" id="MobiDB-lite"/>
    </source>
</evidence>
<proteinExistence type="predicted"/>
<keyword evidence="5" id="KW-1185">Reference proteome</keyword>
<keyword evidence="1" id="KW-0175">Coiled coil</keyword>
<accession>A0ABS4TM42</accession>
<feature type="compositionally biased region" description="Basic and acidic residues" evidence="2">
    <location>
        <begin position="855"/>
        <end position="873"/>
    </location>
</feature>
<keyword evidence="3" id="KW-0732">Signal</keyword>
<evidence type="ECO:0000256" key="1">
    <source>
        <dbReference type="SAM" id="Coils"/>
    </source>
</evidence>
<feature type="chain" id="PRO_5045796664" description="Methyl-accepting transducer domain-containing protein" evidence="3">
    <location>
        <begin position="21"/>
        <end position="1282"/>
    </location>
</feature>
<reference evidence="4 5" key="1">
    <citation type="submission" date="2021-03" db="EMBL/GenBank/DDBJ databases">
        <title>Sequencing the genomes of 1000 actinobacteria strains.</title>
        <authorList>
            <person name="Klenk H.-P."/>
        </authorList>
    </citation>
    <scope>NUCLEOTIDE SEQUENCE [LARGE SCALE GENOMIC DNA]</scope>
    <source>
        <strain evidence="4 5">DSM 46670</strain>
    </source>
</reference>
<feature type="region of interest" description="Disordered" evidence="2">
    <location>
        <begin position="855"/>
        <end position="891"/>
    </location>
</feature>
<feature type="region of interest" description="Disordered" evidence="2">
    <location>
        <begin position="931"/>
        <end position="951"/>
    </location>
</feature>
<protein>
    <recommendedName>
        <fullName evidence="6">Methyl-accepting transducer domain-containing protein</fullName>
    </recommendedName>
</protein>
<name>A0ABS4TM42_9PSEU</name>
<evidence type="ECO:0000313" key="4">
    <source>
        <dbReference type="EMBL" id="MBP2325483.1"/>
    </source>
</evidence>
<organism evidence="4 5">
    <name type="scientific">Kibdelosporangium banguiense</name>
    <dbReference type="NCBI Taxonomy" id="1365924"/>
    <lineage>
        <taxon>Bacteria</taxon>
        <taxon>Bacillati</taxon>
        <taxon>Actinomycetota</taxon>
        <taxon>Actinomycetes</taxon>
        <taxon>Pseudonocardiales</taxon>
        <taxon>Pseudonocardiaceae</taxon>
        <taxon>Kibdelosporangium</taxon>
    </lineage>
</organism>
<feature type="coiled-coil region" evidence="1">
    <location>
        <begin position="224"/>
        <end position="258"/>
    </location>
</feature>